<name>A0A2R5GWY5_9STRA</name>
<keyword evidence="3" id="KW-1185">Reference proteome</keyword>
<evidence type="ECO:0000256" key="1">
    <source>
        <dbReference type="SAM" id="MobiDB-lite"/>
    </source>
</evidence>
<feature type="compositionally biased region" description="Polar residues" evidence="1">
    <location>
        <begin position="128"/>
        <end position="138"/>
    </location>
</feature>
<protein>
    <submittedName>
        <fullName evidence="2">Uncharacterized protein</fullName>
    </submittedName>
</protein>
<feature type="region of interest" description="Disordered" evidence="1">
    <location>
        <begin position="127"/>
        <end position="155"/>
    </location>
</feature>
<accession>A0A2R5GWY5</accession>
<proteinExistence type="predicted"/>
<reference evidence="2 3" key="1">
    <citation type="submission" date="2017-12" db="EMBL/GenBank/DDBJ databases">
        <title>Sequencing, de novo assembly and annotation of complete genome of a new Thraustochytrid species, strain FCC1311.</title>
        <authorList>
            <person name="Sedici K."/>
            <person name="Godart F."/>
            <person name="Aiese Cigliano R."/>
            <person name="Sanseverino W."/>
            <person name="Barakat M."/>
            <person name="Ortet P."/>
            <person name="Marechal E."/>
            <person name="Cagnac O."/>
            <person name="Amato A."/>
        </authorList>
    </citation>
    <scope>NUCLEOTIDE SEQUENCE [LARGE SCALE GENOMIC DNA]</scope>
</reference>
<comment type="caution">
    <text evidence="2">The sequence shown here is derived from an EMBL/GenBank/DDBJ whole genome shotgun (WGS) entry which is preliminary data.</text>
</comment>
<sequence>MAQRSTSTDAALDNLRLISNRSNPLCPYIKDSECFQRLPGPQTSENDWVKKAAEEKDRKFLDEDEEIACSLMHPRPKVEYSLKHKLRDHVHDLFSSLAKLDETQPKESMTKATYKFSDRMKHELATIETGNRKYSNPDTKWAEQRARAKQLGMSK</sequence>
<evidence type="ECO:0000313" key="2">
    <source>
        <dbReference type="EMBL" id="GBG34288.1"/>
    </source>
</evidence>
<dbReference type="InParanoid" id="A0A2R5GWY5"/>
<gene>
    <name evidence="2" type="ORF">FCC1311_105112</name>
</gene>
<evidence type="ECO:0000313" key="3">
    <source>
        <dbReference type="Proteomes" id="UP000241890"/>
    </source>
</evidence>
<dbReference type="Proteomes" id="UP000241890">
    <property type="component" value="Unassembled WGS sequence"/>
</dbReference>
<dbReference type="AlphaFoldDB" id="A0A2R5GWY5"/>
<dbReference type="EMBL" id="BEYU01000186">
    <property type="protein sequence ID" value="GBG34288.1"/>
    <property type="molecule type" value="Genomic_DNA"/>
</dbReference>
<organism evidence="2 3">
    <name type="scientific">Hondaea fermentalgiana</name>
    <dbReference type="NCBI Taxonomy" id="2315210"/>
    <lineage>
        <taxon>Eukaryota</taxon>
        <taxon>Sar</taxon>
        <taxon>Stramenopiles</taxon>
        <taxon>Bigyra</taxon>
        <taxon>Labyrinthulomycetes</taxon>
        <taxon>Thraustochytrida</taxon>
        <taxon>Thraustochytriidae</taxon>
        <taxon>Hondaea</taxon>
    </lineage>
</organism>